<feature type="transmembrane region" description="Helical" evidence="5">
    <location>
        <begin position="905"/>
        <end position="924"/>
    </location>
</feature>
<gene>
    <name evidence="7" type="ORF">CHS0354_040125</name>
</gene>
<comment type="subcellular location">
    <subcellularLocation>
        <location evidence="1">Membrane</location>
        <topology evidence="1">Multi-pass membrane protein</topology>
    </subcellularLocation>
</comment>
<dbReference type="CDD" id="cd15039">
    <property type="entry name" value="7tmB3_Methuselah-like"/>
    <property type="match status" value="1"/>
</dbReference>
<dbReference type="Pfam" id="PF00002">
    <property type="entry name" value="7tm_2"/>
    <property type="match status" value="1"/>
</dbReference>
<sequence length="1152" mass="130561">MAYLISLVPYGFCKTITDNRTQYLHTESSQQIPDTFATFSLLWPQDEFVFSGIKTDFTAAHTAIYVSKSSSSVVPGSRSSNSLENMLLFGSYPRNTGDKTDSFNVTFSRNFADVLINNLYYTKEESSARFKVLKSAGGLRWDASLESILAGFNTDSRNATLIKNTSICKHLLESSTFTKDSVTFNDTTIPETNLRLDDRDSTSSVLLTAGKGVNTTNNFLIASKDPSEFKASPEAMLSEIKESVYSKCDPEKFHLSISCDKQDGSEIKFITIGKVSGPVCPYAECLHESKVCECDQECLIYNDCCLSYLFRMIPAVTDHDLEGNEILPGLKVVRERVLESYSPTMYKCHEFIISYGSCVLSRGQGFLMIGLCPSSFSNEKEKQKCEMSEDKVGIQNIPVVHNHPSGINVHFKNAYCALCHNISVFEFTLWDVEARCDRALLDNLNYSDVLNKCVFQVTPPQGSNLDLRTCIPNNFLPQKRELGRPQLNNIKHNEHDISSICQSYVSPIAFKAVNYRNMHCATDLTGEREFLSSDSCLSEFPKDTDKTTESEFNPRTSLKIIFDFSPKEGLVVRTMCNVSLKFKCREKEMYDCLTRTCRTIYCLEEQAVMDNCVPLSDAPWRVSLPAAEQFLTNPDKVLLNFATKGSGSNITDTDIEYYKKEVEKFVRRLDVVKSFNITACDFVLQPVTLYVSLKITVLLTINISLPDFLALTDTIRSRENQVLITMFTSIVLKNYQNESELHCKDGDLHTTITFKLIHENTTTRVYLYASKILANIYQFRFKLAILPTSYDTESISYCWLNLTGNLNCRLVFLGEDEYRLENGSLYLINTTKVYRNGTYVLGNTGAFVCFNTLIGFEKIFKMFDYSPSQWILSIVTKTLSMAALLAIIFFHFYFPNLRNLHGLNLTALSATLILANCLLLIYHIPTGTACQVTGILLHFLWISVFVWLNIIGFDVTRTFQSGWMSVSSNVKQRFGKYFIAAFGIPLLLVTICVIFHVNNGPINIEYGMNNQCWLGSQKAVIIFFLAPIIISVLINIVLLGMTIFFIERAKKMTQRVRSRKDRVYCMVYFKLTVILGLSWVVGIIAVFVDIPELWYVHIIFNGLQGLSIFICFVLNARFQRAMRKEPSEMKFSTKVVSTATFQTHVDTDQSQR</sequence>
<accession>A0AAE0STP9</accession>
<evidence type="ECO:0000259" key="6">
    <source>
        <dbReference type="PROSITE" id="PS50261"/>
    </source>
</evidence>
<evidence type="ECO:0000256" key="4">
    <source>
        <dbReference type="ARBA" id="ARBA00023136"/>
    </source>
</evidence>
<feature type="transmembrane region" description="Helical" evidence="5">
    <location>
        <begin position="1019"/>
        <end position="1046"/>
    </location>
</feature>
<feature type="transmembrane region" description="Helical" evidence="5">
    <location>
        <begin position="936"/>
        <end position="956"/>
    </location>
</feature>
<keyword evidence="3 5" id="KW-1133">Transmembrane helix</keyword>
<dbReference type="PROSITE" id="PS50261">
    <property type="entry name" value="G_PROTEIN_RECEP_F2_4"/>
    <property type="match status" value="1"/>
</dbReference>
<dbReference type="PANTHER" id="PTHR45902">
    <property type="entry name" value="LATROPHILIN RECEPTOR-LIKE PROTEIN A"/>
    <property type="match status" value="1"/>
</dbReference>
<organism evidence="7 8">
    <name type="scientific">Potamilus streckersoni</name>
    <dbReference type="NCBI Taxonomy" id="2493646"/>
    <lineage>
        <taxon>Eukaryota</taxon>
        <taxon>Metazoa</taxon>
        <taxon>Spiralia</taxon>
        <taxon>Lophotrochozoa</taxon>
        <taxon>Mollusca</taxon>
        <taxon>Bivalvia</taxon>
        <taxon>Autobranchia</taxon>
        <taxon>Heteroconchia</taxon>
        <taxon>Palaeoheterodonta</taxon>
        <taxon>Unionida</taxon>
        <taxon>Unionoidea</taxon>
        <taxon>Unionidae</taxon>
        <taxon>Ambleminae</taxon>
        <taxon>Lampsilini</taxon>
        <taxon>Potamilus</taxon>
    </lineage>
</organism>
<reference evidence="7" key="3">
    <citation type="submission" date="2023-05" db="EMBL/GenBank/DDBJ databases">
        <authorList>
            <person name="Smith C.H."/>
        </authorList>
    </citation>
    <scope>NUCLEOTIDE SEQUENCE</scope>
    <source>
        <strain evidence="7">CHS0354</strain>
        <tissue evidence="7">Mantle</tissue>
    </source>
</reference>
<dbReference type="AlphaFoldDB" id="A0AAE0STP9"/>
<evidence type="ECO:0000313" key="7">
    <source>
        <dbReference type="EMBL" id="KAK3597398.1"/>
    </source>
</evidence>
<dbReference type="Gene3D" id="1.20.1070.10">
    <property type="entry name" value="Rhodopsin 7-helix transmembrane proteins"/>
    <property type="match status" value="1"/>
</dbReference>
<reference evidence="7" key="1">
    <citation type="journal article" date="2021" name="Genome Biol. Evol.">
        <title>A High-Quality Reference Genome for a Parasitic Bivalve with Doubly Uniparental Inheritance (Bivalvia: Unionida).</title>
        <authorList>
            <person name="Smith C.H."/>
        </authorList>
    </citation>
    <scope>NUCLEOTIDE SEQUENCE</scope>
    <source>
        <strain evidence="7">CHS0354</strain>
    </source>
</reference>
<dbReference type="InterPro" id="IPR053231">
    <property type="entry name" value="GPCR_LN-TM7"/>
</dbReference>
<feature type="domain" description="G-protein coupled receptors family 2 profile 2" evidence="6">
    <location>
        <begin position="869"/>
        <end position="1116"/>
    </location>
</feature>
<proteinExistence type="predicted"/>
<dbReference type="EMBL" id="JAEAOA010002330">
    <property type="protein sequence ID" value="KAK3597398.1"/>
    <property type="molecule type" value="Genomic_DNA"/>
</dbReference>
<evidence type="ECO:0000256" key="1">
    <source>
        <dbReference type="ARBA" id="ARBA00004141"/>
    </source>
</evidence>
<feature type="transmembrane region" description="Helical" evidence="5">
    <location>
        <begin position="977"/>
        <end position="999"/>
    </location>
</feature>
<dbReference type="GO" id="GO:0007166">
    <property type="term" value="P:cell surface receptor signaling pathway"/>
    <property type="evidence" value="ECO:0007669"/>
    <property type="project" value="InterPro"/>
</dbReference>
<evidence type="ECO:0000313" key="8">
    <source>
        <dbReference type="Proteomes" id="UP001195483"/>
    </source>
</evidence>
<feature type="transmembrane region" description="Helical" evidence="5">
    <location>
        <begin position="1067"/>
        <end position="1088"/>
    </location>
</feature>
<dbReference type="InterPro" id="IPR000832">
    <property type="entry name" value="GPCR_2_secretin-like"/>
</dbReference>
<dbReference type="GO" id="GO:0016020">
    <property type="term" value="C:membrane"/>
    <property type="evidence" value="ECO:0007669"/>
    <property type="project" value="UniProtKB-SubCell"/>
</dbReference>
<dbReference type="Proteomes" id="UP001195483">
    <property type="component" value="Unassembled WGS sequence"/>
</dbReference>
<dbReference type="InterPro" id="IPR020891">
    <property type="entry name" value="UPF0758_CS"/>
</dbReference>
<dbReference type="InterPro" id="IPR017981">
    <property type="entry name" value="GPCR_2-like_7TM"/>
</dbReference>
<dbReference type="PROSITE" id="PS01302">
    <property type="entry name" value="UPF0758"/>
    <property type="match status" value="1"/>
</dbReference>
<reference evidence="7" key="2">
    <citation type="journal article" date="2021" name="Genome Biol. Evol.">
        <title>Developing a high-quality reference genome for a parasitic bivalve with doubly uniparental inheritance (Bivalvia: Unionida).</title>
        <authorList>
            <person name="Smith C.H."/>
        </authorList>
    </citation>
    <scope>NUCLEOTIDE SEQUENCE</scope>
    <source>
        <strain evidence="7">CHS0354</strain>
        <tissue evidence="7">Mantle</tissue>
    </source>
</reference>
<evidence type="ECO:0000256" key="5">
    <source>
        <dbReference type="SAM" id="Phobius"/>
    </source>
</evidence>
<name>A0AAE0STP9_9BIVA</name>
<evidence type="ECO:0000256" key="2">
    <source>
        <dbReference type="ARBA" id="ARBA00022692"/>
    </source>
</evidence>
<keyword evidence="4 5" id="KW-0472">Membrane</keyword>
<evidence type="ECO:0000256" key="3">
    <source>
        <dbReference type="ARBA" id="ARBA00022989"/>
    </source>
</evidence>
<dbReference type="PANTHER" id="PTHR45902:SF1">
    <property type="entry name" value="LATROPHILIN RECEPTOR-LIKE PROTEIN A"/>
    <property type="match status" value="1"/>
</dbReference>
<feature type="transmembrane region" description="Helical" evidence="5">
    <location>
        <begin position="1094"/>
        <end position="1114"/>
    </location>
</feature>
<feature type="transmembrane region" description="Helical" evidence="5">
    <location>
        <begin position="870"/>
        <end position="893"/>
    </location>
</feature>
<protein>
    <recommendedName>
        <fullName evidence="6">G-protein coupled receptors family 2 profile 2 domain-containing protein</fullName>
    </recommendedName>
</protein>
<comment type="caution">
    <text evidence="7">The sequence shown here is derived from an EMBL/GenBank/DDBJ whole genome shotgun (WGS) entry which is preliminary data.</text>
</comment>
<keyword evidence="8" id="KW-1185">Reference proteome</keyword>
<dbReference type="GO" id="GO:0004930">
    <property type="term" value="F:G protein-coupled receptor activity"/>
    <property type="evidence" value="ECO:0007669"/>
    <property type="project" value="InterPro"/>
</dbReference>
<keyword evidence="2 5" id="KW-0812">Transmembrane</keyword>